<name>A0A1Y2CPM0_9FUNG</name>
<evidence type="ECO:0000256" key="2">
    <source>
        <dbReference type="SAM" id="MobiDB-lite"/>
    </source>
</evidence>
<evidence type="ECO:0000313" key="5">
    <source>
        <dbReference type="Proteomes" id="UP000193642"/>
    </source>
</evidence>
<keyword evidence="5" id="KW-1185">Reference proteome</keyword>
<evidence type="ECO:0000313" key="4">
    <source>
        <dbReference type="EMBL" id="ORY48970.1"/>
    </source>
</evidence>
<accession>A0A1Y2CPM0</accession>
<feature type="region of interest" description="Disordered" evidence="2">
    <location>
        <begin position="467"/>
        <end position="492"/>
    </location>
</feature>
<keyword evidence="3" id="KW-0812">Transmembrane</keyword>
<protein>
    <submittedName>
        <fullName evidence="4">Uncharacterized protein</fullName>
    </submittedName>
</protein>
<feature type="compositionally biased region" description="Low complexity" evidence="2">
    <location>
        <begin position="848"/>
        <end position="873"/>
    </location>
</feature>
<dbReference type="Proteomes" id="UP000193642">
    <property type="component" value="Unassembled WGS sequence"/>
</dbReference>
<feature type="coiled-coil region" evidence="1">
    <location>
        <begin position="739"/>
        <end position="798"/>
    </location>
</feature>
<proteinExistence type="predicted"/>
<gene>
    <name evidence="4" type="ORF">BCR33DRAFT_714060</name>
</gene>
<dbReference type="AlphaFoldDB" id="A0A1Y2CPM0"/>
<feature type="compositionally biased region" description="Low complexity" evidence="2">
    <location>
        <begin position="476"/>
        <end position="489"/>
    </location>
</feature>
<evidence type="ECO:0000256" key="3">
    <source>
        <dbReference type="SAM" id="Phobius"/>
    </source>
</evidence>
<comment type="caution">
    <text evidence="4">The sequence shown here is derived from an EMBL/GenBank/DDBJ whole genome shotgun (WGS) entry which is preliminary data.</text>
</comment>
<dbReference type="EMBL" id="MCGO01000010">
    <property type="protein sequence ID" value="ORY48970.1"/>
    <property type="molecule type" value="Genomic_DNA"/>
</dbReference>
<evidence type="ECO:0000256" key="1">
    <source>
        <dbReference type="SAM" id="Coils"/>
    </source>
</evidence>
<keyword evidence="1" id="KW-0175">Coiled coil</keyword>
<sequence>MGVVYLHIPSAPIPVLHSRTRLDFPFRLKSPVKTSDDEADYVVLFFKPGTSDALQVAWVANNPTLPSEPGSDESTESPQKRLHNPVVQLYEAPIASFLTPDALAAPPYLTPNSLPAVPLRYLGAEKIPGKLHVMSISKFTYPNPSLALLYFKIGGGGESYSFHTKVIEMFSNNEAASEIHRSDSGCFKDGIPCGCVNFLSSDKESCTHDGALKAFEFEMPGNMWINKFLYTYRKSLLYWRQLDDYMFRMIPTADSKIHGKIESESVNAGPMHDKPGYGSGFKSLALVEMFAEEGAQTVLDFRYKADGDDDFWFYIFINHRGVGQTNWTQTIVHKTFESLRQVNDLPIQFDDYYFINNPVVSTARNGTCAVFLWKGILHVFDYVGSKNLVSGAPHGLTLMKSRLVKSLQTNVRMRGAVVDDDGLLIAMVTDTDNVISLQRNFTVRPRPEPLPVDPVYETLAPDLAAQEAKERNVATQEQPQEQSQQQQQPKPLNPAEAFFRAPFEIGFLFDAQPSVSNIGSVANLQNPETPPPPKPVFTTTLVDTLERGPWRLDKLWSPDFLNEVSLKKASIVSIALVPPQSTPDSQPPAKLISLLWSNDVLTVLNLSASQKDSFVLRFMQEKWVMFMGMAFVVAMFVQYEIAWAARDAMLRAYFARPFPAAVVAGAVVSHQRALAATVAHEEAVRAASVAHDAMVQNAASRVADAQASFVAANGGNHAAPVDESGSAQRVAVAAHDTMMQEAASRIAEAQASVEQASVNQPPTMETSATHESIHRSAMQDAALRAAAAQARMAAAAQERIAAHQAAMQASLNVTAPSLSHANEPSTHATSTSTRVTVTVEGGIRRRTTTTTTVSENGEVSTSSTTVESSDFAE</sequence>
<reference evidence="4 5" key="1">
    <citation type="submission" date="2016-07" db="EMBL/GenBank/DDBJ databases">
        <title>Pervasive Adenine N6-methylation of Active Genes in Fungi.</title>
        <authorList>
            <consortium name="DOE Joint Genome Institute"/>
            <person name="Mondo S.J."/>
            <person name="Dannebaum R.O."/>
            <person name="Kuo R.C."/>
            <person name="Labutti K."/>
            <person name="Haridas S."/>
            <person name="Kuo A."/>
            <person name="Salamov A."/>
            <person name="Ahrendt S.R."/>
            <person name="Lipzen A."/>
            <person name="Sullivan W."/>
            <person name="Andreopoulos W.B."/>
            <person name="Clum A."/>
            <person name="Lindquist E."/>
            <person name="Daum C."/>
            <person name="Ramamoorthy G.K."/>
            <person name="Gryganskyi A."/>
            <person name="Culley D."/>
            <person name="Magnuson J.K."/>
            <person name="James T.Y."/>
            <person name="O'Malley M.A."/>
            <person name="Stajich J.E."/>
            <person name="Spatafora J.W."/>
            <person name="Visel A."/>
            <person name="Grigoriev I.V."/>
        </authorList>
    </citation>
    <scope>NUCLEOTIDE SEQUENCE [LARGE SCALE GENOMIC DNA]</scope>
    <source>
        <strain evidence="4 5">JEL800</strain>
    </source>
</reference>
<keyword evidence="3" id="KW-0472">Membrane</keyword>
<organism evidence="4 5">
    <name type="scientific">Rhizoclosmatium globosum</name>
    <dbReference type="NCBI Taxonomy" id="329046"/>
    <lineage>
        <taxon>Eukaryota</taxon>
        <taxon>Fungi</taxon>
        <taxon>Fungi incertae sedis</taxon>
        <taxon>Chytridiomycota</taxon>
        <taxon>Chytridiomycota incertae sedis</taxon>
        <taxon>Chytridiomycetes</taxon>
        <taxon>Chytridiales</taxon>
        <taxon>Chytriomycetaceae</taxon>
        <taxon>Rhizoclosmatium</taxon>
    </lineage>
</organism>
<feature type="transmembrane region" description="Helical" evidence="3">
    <location>
        <begin position="623"/>
        <end position="645"/>
    </location>
</feature>
<feature type="region of interest" description="Disordered" evidence="2">
    <location>
        <begin position="842"/>
        <end position="873"/>
    </location>
</feature>
<keyword evidence="3" id="KW-1133">Transmembrane helix</keyword>
<dbReference type="OrthoDB" id="2153288at2759"/>